<dbReference type="AlphaFoldDB" id="E9HVN5"/>
<dbReference type="InParanoid" id="E9HVN5"/>
<gene>
    <name evidence="1" type="ORF">DAPPUDRAFT_118416</name>
</gene>
<proteinExistence type="predicted"/>
<evidence type="ECO:0000313" key="2">
    <source>
        <dbReference type="Proteomes" id="UP000000305"/>
    </source>
</evidence>
<dbReference type="Proteomes" id="UP000000305">
    <property type="component" value="Unassembled WGS sequence"/>
</dbReference>
<protein>
    <submittedName>
        <fullName evidence="1">Uncharacterized protein</fullName>
    </submittedName>
</protein>
<reference evidence="1 2" key="1">
    <citation type="journal article" date="2011" name="Science">
        <title>The ecoresponsive genome of Daphnia pulex.</title>
        <authorList>
            <person name="Colbourne J.K."/>
            <person name="Pfrender M.E."/>
            <person name="Gilbert D."/>
            <person name="Thomas W.K."/>
            <person name="Tucker A."/>
            <person name="Oakley T.H."/>
            <person name="Tokishita S."/>
            <person name="Aerts A."/>
            <person name="Arnold G.J."/>
            <person name="Basu M.K."/>
            <person name="Bauer D.J."/>
            <person name="Caceres C.E."/>
            <person name="Carmel L."/>
            <person name="Casola C."/>
            <person name="Choi J.H."/>
            <person name="Detter J.C."/>
            <person name="Dong Q."/>
            <person name="Dusheyko S."/>
            <person name="Eads B.D."/>
            <person name="Frohlich T."/>
            <person name="Geiler-Samerotte K.A."/>
            <person name="Gerlach D."/>
            <person name="Hatcher P."/>
            <person name="Jogdeo S."/>
            <person name="Krijgsveld J."/>
            <person name="Kriventseva E.V."/>
            <person name="Kultz D."/>
            <person name="Laforsch C."/>
            <person name="Lindquist E."/>
            <person name="Lopez J."/>
            <person name="Manak J.R."/>
            <person name="Muller J."/>
            <person name="Pangilinan J."/>
            <person name="Patwardhan R.P."/>
            <person name="Pitluck S."/>
            <person name="Pritham E.J."/>
            <person name="Rechtsteiner A."/>
            <person name="Rho M."/>
            <person name="Rogozin I.B."/>
            <person name="Sakarya O."/>
            <person name="Salamov A."/>
            <person name="Schaack S."/>
            <person name="Shapiro H."/>
            <person name="Shiga Y."/>
            <person name="Skalitzky C."/>
            <person name="Smith Z."/>
            <person name="Souvorov A."/>
            <person name="Sung W."/>
            <person name="Tang Z."/>
            <person name="Tsuchiya D."/>
            <person name="Tu H."/>
            <person name="Vos H."/>
            <person name="Wang M."/>
            <person name="Wolf Y.I."/>
            <person name="Yamagata H."/>
            <person name="Yamada T."/>
            <person name="Ye Y."/>
            <person name="Shaw J.R."/>
            <person name="Andrews J."/>
            <person name="Crease T.J."/>
            <person name="Tang H."/>
            <person name="Lucas S.M."/>
            <person name="Robertson H.M."/>
            <person name="Bork P."/>
            <person name="Koonin E.V."/>
            <person name="Zdobnov E.M."/>
            <person name="Grigoriev I.V."/>
            <person name="Lynch M."/>
            <person name="Boore J.L."/>
        </authorList>
    </citation>
    <scope>NUCLEOTIDE SEQUENCE [LARGE SCALE GENOMIC DNA]</scope>
</reference>
<name>E9HVN5_DAPPU</name>
<keyword evidence="2" id="KW-1185">Reference proteome</keyword>
<dbReference type="EMBL" id="GL732863">
    <property type="protein sequence ID" value="EFX64202.1"/>
    <property type="molecule type" value="Genomic_DNA"/>
</dbReference>
<dbReference type="KEGG" id="dpx:DAPPUDRAFT_118416"/>
<evidence type="ECO:0000313" key="1">
    <source>
        <dbReference type="EMBL" id="EFX64202.1"/>
    </source>
</evidence>
<organism evidence="1 2">
    <name type="scientific">Daphnia pulex</name>
    <name type="common">Water flea</name>
    <dbReference type="NCBI Taxonomy" id="6669"/>
    <lineage>
        <taxon>Eukaryota</taxon>
        <taxon>Metazoa</taxon>
        <taxon>Ecdysozoa</taxon>
        <taxon>Arthropoda</taxon>
        <taxon>Crustacea</taxon>
        <taxon>Branchiopoda</taxon>
        <taxon>Diplostraca</taxon>
        <taxon>Cladocera</taxon>
        <taxon>Anomopoda</taxon>
        <taxon>Daphniidae</taxon>
        <taxon>Daphnia</taxon>
    </lineage>
</organism>
<dbReference type="HOGENOM" id="CLU_957319_0_0_1"/>
<accession>E9HVN5</accession>
<sequence length="291" mass="33196">MAINVLRPKSLKSVVKRPSYSAGQTDIQTLFYVREEPVIHGETKSMYPISKPRCVFSMFPIVWETELKHSLLQGCVLPGGEYWCHLAFKELNSIHHELGPFCFDNERLANGTQYNIEVIRSEFSLDTETQEVEYFSDDILPDCTDLSSEQQFEEANSDKKEVEETHVPILEVESLDAANELAQNVYSSENETMELLEGGACGDLSSEQQFEEANSDRKEVEETHVPILEVESLDAANELAQNVYSSENELGDDEFMDDEKSVDYDYPGEEDFYEGDRAQLIDLDDLHYIDN</sequence>